<comment type="caution">
    <text evidence="2">The sequence shown here is derived from an EMBL/GenBank/DDBJ whole genome shotgun (WGS) entry which is preliminary data.</text>
</comment>
<proteinExistence type="predicted"/>
<dbReference type="AlphaFoldDB" id="K0TIT4"/>
<feature type="compositionally biased region" description="Polar residues" evidence="1">
    <location>
        <begin position="108"/>
        <end position="119"/>
    </location>
</feature>
<gene>
    <name evidence="2" type="ORF">THAOC_04682</name>
</gene>
<feature type="region of interest" description="Disordered" evidence="1">
    <location>
        <begin position="147"/>
        <end position="178"/>
    </location>
</feature>
<evidence type="ECO:0000256" key="1">
    <source>
        <dbReference type="SAM" id="MobiDB-lite"/>
    </source>
</evidence>
<dbReference type="Proteomes" id="UP000266841">
    <property type="component" value="Unassembled WGS sequence"/>
</dbReference>
<organism evidence="2 3">
    <name type="scientific">Thalassiosira oceanica</name>
    <name type="common">Marine diatom</name>
    <dbReference type="NCBI Taxonomy" id="159749"/>
    <lineage>
        <taxon>Eukaryota</taxon>
        <taxon>Sar</taxon>
        <taxon>Stramenopiles</taxon>
        <taxon>Ochrophyta</taxon>
        <taxon>Bacillariophyta</taxon>
        <taxon>Coscinodiscophyceae</taxon>
        <taxon>Thalassiosirophycidae</taxon>
        <taxon>Thalassiosirales</taxon>
        <taxon>Thalassiosiraceae</taxon>
        <taxon>Thalassiosira</taxon>
    </lineage>
</organism>
<name>K0TIT4_THAOC</name>
<keyword evidence="3" id="KW-1185">Reference proteome</keyword>
<dbReference type="EMBL" id="AGNL01004306">
    <property type="protein sequence ID" value="EJK73681.1"/>
    <property type="molecule type" value="Genomic_DNA"/>
</dbReference>
<evidence type="ECO:0000313" key="2">
    <source>
        <dbReference type="EMBL" id="EJK73681.1"/>
    </source>
</evidence>
<reference evidence="2 3" key="1">
    <citation type="journal article" date="2012" name="Genome Biol.">
        <title>Genome and low-iron response of an oceanic diatom adapted to chronic iron limitation.</title>
        <authorList>
            <person name="Lommer M."/>
            <person name="Specht M."/>
            <person name="Roy A.S."/>
            <person name="Kraemer L."/>
            <person name="Andreson R."/>
            <person name="Gutowska M.A."/>
            <person name="Wolf J."/>
            <person name="Bergner S.V."/>
            <person name="Schilhabel M.B."/>
            <person name="Klostermeier U.C."/>
            <person name="Beiko R.G."/>
            <person name="Rosenstiel P."/>
            <person name="Hippler M."/>
            <person name="Laroche J."/>
        </authorList>
    </citation>
    <scope>NUCLEOTIDE SEQUENCE [LARGE SCALE GENOMIC DNA]</scope>
    <source>
        <strain evidence="2 3">CCMP1005</strain>
    </source>
</reference>
<protein>
    <submittedName>
        <fullName evidence="2">Uncharacterized protein</fullName>
    </submittedName>
</protein>
<sequence length="178" mass="19777">MEIDIIQINSKPTALVASFAPYTLDWKSVHQESQSRQGLMLSALTTPHECSTTKASRDSVLFFNLDADELQIIRRNESAVTPSELSALAKWKKAKKNQRPRNTRRQHSNPNVMNASAGRQATPWPPSTATGPTTVVAMLLGQNRRFNDSGSVFHAEPPPPCTKAYQNQNSPRRLGDRP</sequence>
<feature type="region of interest" description="Disordered" evidence="1">
    <location>
        <begin position="91"/>
        <end position="132"/>
    </location>
</feature>
<accession>K0TIT4</accession>
<feature type="compositionally biased region" description="Basic residues" evidence="1">
    <location>
        <begin position="91"/>
        <end position="107"/>
    </location>
</feature>
<evidence type="ECO:0000313" key="3">
    <source>
        <dbReference type="Proteomes" id="UP000266841"/>
    </source>
</evidence>